<evidence type="ECO:0000313" key="1">
    <source>
        <dbReference type="EMBL" id="MCP9290973.1"/>
    </source>
</evidence>
<sequence length="238" mass="27275">MTQSQNSAKVVGIHQPNFLPWLGFFDKIAKSDVFVLIDNVQFVKGHICNRNKIKNNQSEAVWITVPVSNKKGTDVNFNELPIAYEQNWGTSIINQIRGSYGGAPYFDRYMEKLSHYFTEKEYHSLGDLNIALIKFCCDELAITTELITASQIDEEFGTNNDLNIGICEYFEADTYLSGQGAKKYNDEEQFEKAGIQLKYQQFDHPEYKQLFKGFIPNLSVIDLLLNEGPDAGRFFEHR</sequence>
<protein>
    <submittedName>
        <fullName evidence="1">WbqC family protein</fullName>
    </submittedName>
</protein>
<dbReference type="Proteomes" id="UP001139125">
    <property type="component" value="Unassembled WGS sequence"/>
</dbReference>
<gene>
    <name evidence="1" type="ORF">NM125_05210</name>
</gene>
<name>A0A9X2L2U6_9BACT</name>
<dbReference type="InterPro" id="IPR014985">
    <property type="entry name" value="WbqC"/>
</dbReference>
<accession>A0A9X2L2U6</accession>
<evidence type="ECO:0000313" key="2">
    <source>
        <dbReference type="Proteomes" id="UP001139125"/>
    </source>
</evidence>
<proteinExistence type="predicted"/>
<dbReference type="RefSeq" id="WP_255133512.1">
    <property type="nucleotide sequence ID" value="NZ_JANDBC010000001.1"/>
</dbReference>
<dbReference type="EMBL" id="JANDBC010000001">
    <property type="protein sequence ID" value="MCP9290973.1"/>
    <property type="molecule type" value="Genomic_DNA"/>
</dbReference>
<comment type="caution">
    <text evidence="1">The sequence shown here is derived from an EMBL/GenBank/DDBJ whole genome shotgun (WGS) entry which is preliminary data.</text>
</comment>
<dbReference type="AlphaFoldDB" id="A0A9X2L2U6"/>
<organism evidence="1 2">
    <name type="scientific">Gracilimonas sediminicola</name>
    <dbReference type="NCBI Taxonomy" id="2952158"/>
    <lineage>
        <taxon>Bacteria</taxon>
        <taxon>Pseudomonadati</taxon>
        <taxon>Balneolota</taxon>
        <taxon>Balneolia</taxon>
        <taxon>Balneolales</taxon>
        <taxon>Balneolaceae</taxon>
        <taxon>Gracilimonas</taxon>
    </lineage>
</organism>
<reference evidence="1" key="1">
    <citation type="submission" date="2022-06" db="EMBL/GenBank/DDBJ databases">
        <title>Gracilimonas sp. CAU 1638 isolated from sea sediment.</title>
        <authorList>
            <person name="Kim W."/>
        </authorList>
    </citation>
    <scope>NUCLEOTIDE SEQUENCE</scope>
    <source>
        <strain evidence="1">CAU 1638</strain>
    </source>
</reference>
<dbReference type="Pfam" id="PF08889">
    <property type="entry name" value="WbqC"/>
    <property type="match status" value="1"/>
</dbReference>
<keyword evidence="2" id="KW-1185">Reference proteome</keyword>